<organism evidence="2 3">
    <name type="scientific">Kribbella qitaiheensis</name>
    <dbReference type="NCBI Taxonomy" id="1544730"/>
    <lineage>
        <taxon>Bacteria</taxon>
        <taxon>Bacillati</taxon>
        <taxon>Actinomycetota</taxon>
        <taxon>Actinomycetes</taxon>
        <taxon>Propionibacteriales</taxon>
        <taxon>Kribbellaceae</taxon>
        <taxon>Kribbella</taxon>
    </lineage>
</organism>
<evidence type="ECO:0000313" key="3">
    <source>
        <dbReference type="Proteomes" id="UP000515563"/>
    </source>
</evidence>
<reference evidence="2 3" key="2">
    <citation type="journal article" date="2020" name="Microbiol. Resour. Announc.">
        <title>Antarctic desert soil bacteria exhibit high novel natural product potential, evaluated through long-read genome sequencing and comparative genomics.</title>
        <authorList>
            <person name="Benaud N."/>
            <person name="Edwards R.J."/>
            <person name="Amos T.G."/>
            <person name="D'Agostino P.M."/>
            <person name="Gutierrez-Chavez C."/>
            <person name="Montgomery K."/>
            <person name="Nicetic I."/>
            <person name="Ferrari B.C."/>
        </authorList>
    </citation>
    <scope>NUCLEOTIDE SEQUENCE [LARGE SCALE GENOMIC DNA]</scope>
    <source>
        <strain evidence="2 3">SPB151</strain>
    </source>
</reference>
<dbReference type="RefSeq" id="WP_185448011.1">
    <property type="nucleotide sequence ID" value="NZ_CP043661.1"/>
</dbReference>
<dbReference type="EMBL" id="CP043661">
    <property type="protein sequence ID" value="QNE18712.1"/>
    <property type="molecule type" value="Genomic_DNA"/>
</dbReference>
<sequence>MQIEDAVERIYGAVRFSRQFIEQTRTHVAAALSNHQRSARLLKQQLQSEVQALDVKENNLLDLAADGSLPQAKIKERLRGIERQRHHLSERLGEEAEDFTDDARLIELSLTLLEDPQALYRRCDDDQKRLLNQAIFHRLYLDEDDVTGHELRQPFAGPARRPYRPNHPGRPVAVSTLKPP</sequence>
<name>A0A7G6WXJ7_9ACTN</name>
<reference evidence="3" key="1">
    <citation type="submission" date="2019-09" db="EMBL/GenBank/DDBJ databases">
        <title>Antimicrobial potential of Antarctic Bacteria.</title>
        <authorList>
            <person name="Benaud N."/>
            <person name="Edwards R.J."/>
            <person name="Ferrari B.C."/>
        </authorList>
    </citation>
    <scope>NUCLEOTIDE SEQUENCE [LARGE SCALE GENOMIC DNA]</scope>
    <source>
        <strain evidence="3">SPB151</strain>
    </source>
</reference>
<proteinExistence type="predicted"/>
<dbReference type="Proteomes" id="UP000515563">
    <property type="component" value="Chromosome"/>
</dbReference>
<protein>
    <submittedName>
        <fullName evidence="2">Uncharacterized protein</fullName>
    </submittedName>
</protein>
<evidence type="ECO:0000256" key="1">
    <source>
        <dbReference type="SAM" id="MobiDB-lite"/>
    </source>
</evidence>
<gene>
    <name evidence="2" type="ORF">F1D05_13335</name>
</gene>
<evidence type="ECO:0000313" key="2">
    <source>
        <dbReference type="EMBL" id="QNE18712.1"/>
    </source>
</evidence>
<feature type="region of interest" description="Disordered" evidence="1">
    <location>
        <begin position="155"/>
        <end position="180"/>
    </location>
</feature>
<accession>A0A7G6WXJ7</accession>
<dbReference type="KEGG" id="kqi:F1D05_13335"/>
<keyword evidence="3" id="KW-1185">Reference proteome</keyword>
<dbReference type="AlphaFoldDB" id="A0A7G6WXJ7"/>